<comment type="caution">
    <text evidence="8">The sequence shown here is derived from an EMBL/GenBank/DDBJ whole genome shotgun (WGS) entry which is preliminary data.</text>
</comment>
<gene>
    <name evidence="8" type="ORF">EDC03_0040</name>
</gene>
<dbReference type="PANTHER" id="PTHR30448">
    <property type="entry name" value="RNASE ADAPTER PROTEIN RAPZ"/>
    <property type="match status" value="1"/>
</dbReference>
<evidence type="ECO:0000256" key="5">
    <source>
        <dbReference type="SAM" id="MobiDB-lite"/>
    </source>
</evidence>
<name>A0A3N1HS98_9ACTN</name>
<dbReference type="HAMAP" id="MF_00636">
    <property type="entry name" value="RapZ_like"/>
    <property type="match status" value="1"/>
</dbReference>
<feature type="binding site" evidence="4">
    <location>
        <begin position="169"/>
        <end position="172"/>
    </location>
    <ligand>
        <name>GTP</name>
        <dbReference type="ChEBI" id="CHEBI:37565"/>
    </ligand>
</feature>
<feature type="region of interest" description="Disordered" evidence="5">
    <location>
        <begin position="1"/>
        <end position="108"/>
    </location>
</feature>
<dbReference type="Proteomes" id="UP000276232">
    <property type="component" value="Unassembled WGS sequence"/>
</dbReference>
<reference evidence="8 9" key="1">
    <citation type="journal article" date="2015" name="Stand. Genomic Sci.">
        <title>Genomic Encyclopedia of Bacterial and Archaeal Type Strains, Phase III: the genomes of soil and plant-associated and newly described type strains.</title>
        <authorList>
            <person name="Whitman W.B."/>
            <person name="Woyke T."/>
            <person name="Klenk H.P."/>
            <person name="Zhou Y."/>
            <person name="Lilburn T.G."/>
            <person name="Beck B.J."/>
            <person name="De Vos P."/>
            <person name="Vandamme P."/>
            <person name="Eisen J.A."/>
            <person name="Garrity G."/>
            <person name="Hugenholtz P."/>
            <person name="Kyrpides N.C."/>
        </authorList>
    </citation>
    <scope>NUCLEOTIDE SEQUENCE [LARGE SCALE GENOMIC DNA]</scope>
    <source>
        <strain evidence="8 9">CECT 7306</strain>
    </source>
</reference>
<dbReference type="InterPro" id="IPR053930">
    <property type="entry name" value="RapZ-like_N"/>
</dbReference>
<dbReference type="InParanoid" id="A0A3N1HS98"/>
<sequence length="394" mass="42150">MAHPDGPDTTDGRSRRDRGNLEETGEIPVLVPGRAGEPGRSTAPPDDDEPPGWSTGPAGPAAALPDQVPVPAGGDAPEGISVTGPLPSRPPAAEDGGPADAPEDGATGRGTEVLVITGMSGAGRSTVADRLEDVGWYVVDNLPPQMLSALAGVASRARRALPRVAVVLDVRGQEFFPEVQTALGELREQGVVVRVLFLDASDEALVRRFESVRRPHPLQADGRILDGIRRERELVAALRGGADLLVDTSDLNVHQLGARVTDSFGEEGRPRLRLTVMSFGFKYGIPVDADHVVDVRFLPNPYWDPALRGHTGQEPVVRDFVLQQDGALEWLDRYAAALEPVVAGYRREHRGFATVAVGCTGGKHRSVALSEQLARRLRGDDVAARVVHRDLGRE</sequence>
<evidence type="ECO:0000256" key="2">
    <source>
        <dbReference type="ARBA" id="ARBA00022840"/>
    </source>
</evidence>
<accession>A0A3N1HS98</accession>
<feature type="domain" description="RapZ C-terminal" evidence="7">
    <location>
        <begin position="273"/>
        <end position="391"/>
    </location>
</feature>
<evidence type="ECO:0000256" key="1">
    <source>
        <dbReference type="ARBA" id="ARBA00022741"/>
    </source>
</evidence>
<dbReference type="InterPro" id="IPR027417">
    <property type="entry name" value="P-loop_NTPase"/>
</dbReference>
<feature type="compositionally biased region" description="Basic and acidic residues" evidence="5">
    <location>
        <begin position="10"/>
        <end position="21"/>
    </location>
</feature>
<dbReference type="GO" id="GO:0005524">
    <property type="term" value="F:ATP binding"/>
    <property type="evidence" value="ECO:0007669"/>
    <property type="project" value="UniProtKB-UniRule"/>
</dbReference>
<dbReference type="EMBL" id="RJKN01000001">
    <property type="protein sequence ID" value="ROP45438.1"/>
    <property type="molecule type" value="Genomic_DNA"/>
</dbReference>
<keyword evidence="3 4" id="KW-0342">GTP-binding</keyword>
<dbReference type="InterPro" id="IPR005337">
    <property type="entry name" value="RapZ-like"/>
</dbReference>
<keyword evidence="9" id="KW-1185">Reference proteome</keyword>
<dbReference type="PANTHER" id="PTHR30448:SF0">
    <property type="entry name" value="RNASE ADAPTER PROTEIN RAPZ"/>
    <property type="match status" value="1"/>
</dbReference>
<evidence type="ECO:0000259" key="7">
    <source>
        <dbReference type="Pfam" id="PF22740"/>
    </source>
</evidence>
<evidence type="ECO:0000313" key="9">
    <source>
        <dbReference type="Proteomes" id="UP000276232"/>
    </source>
</evidence>
<feature type="binding site" evidence="4">
    <location>
        <begin position="118"/>
        <end position="125"/>
    </location>
    <ligand>
        <name>ATP</name>
        <dbReference type="ChEBI" id="CHEBI:30616"/>
    </ligand>
</feature>
<evidence type="ECO:0000256" key="3">
    <source>
        <dbReference type="ARBA" id="ARBA00023134"/>
    </source>
</evidence>
<keyword evidence="1 4" id="KW-0547">Nucleotide-binding</keyword>
<organism evidence="8 9">
    <name type="scientific">Pseudokineococcus lusitanus</name>
    <dbReference type="NCBI Taxonomy" id="763993"/>
    <lineage>
        <taxon>Bacteria</taxon>
        <taxon>Bacillati</taxon>
        <taxon>Actinomycetota</taxon>
        <taxon>Actinomycetes</taxon>
        <taxon>Kineosporiales</taxon>
        <taxon>Kineosporiaceae</taxon>
        <taxon>Pseudokineococcus</taxon>
    </lineage>
</organism>
<dbReference type="Gene3D" id="3.40.50.300">
    <property type="entry name" value="P-loop containing nucleotide triphosphate hydrolases"/>
    <property type="match status" value="1"/>
</dbReference>
<dbReference type="InterPro" id="IPR053931">
    <property type="entry name" value="RapZ_C"/>
</dbReference>
<dbReference type="GO" id="GO:0005525">
    <property type="term" value="F:GTP binding"/>
    <property type="evidence" value="ECO:0007669"/>
    <property type="project" value="UniProtKB-UniRule"/>
</dbReference>
<dbReference type="Pfam" id="PF03668">
    <property type="entry name" value="RapZ-like_N"/>
    <property type="match status" value="1"/>
</dbReference>
<feature type="domain" description="RapZ-like N-terminal" evidence="6">
    <location>
        <begin position="112"/>
        <end position="265"/>
    </location>
</feature>
<evidence type="ECO:0000313" key="8">
    <source>
        <dbReference type="EMBL" id="ROP45438.1"/>
    </source>
</evidence>
<dbReference type="SUPFAM" id="SSF52540">
    <property type="entry name" value="P-loop containing nucleoside triphosphate hydrolases"/>
    <property type="match status" value="1"/>
</dbReference>
<dbReference type="NCBIfam" id="NF003828">
    <property type="entry name" value="PRK05416.1"/>
    <property type="match status" value="1"/>
</dbReference>
<proteinExistence type="inferred from homology"/>
<keyword evidence="2 4" id="KW-0067">ATP-binding</keyword>
<dbReference type="AlphaFoldDB" id="A0A3N1HS98"/>
<protein>
    <submittedName>
        <fullName evidence="8">UPF0042 nucleotide-binding protein</fullName>
    </submittedName>
</protein>
<dbReference type="FunCoup" id="A0A3N1HS98">
    <property type="interactions" value="21"/>
</dbReference>
<evidence type="ECO:0000256" key="4">
    <source>
        <dbReference type="HAMAP-Rule" id="MF_00636"/>
    </source>
</evidence>
<dbReference type="Pfam" id="PF22740">
    <property type="entry name" value="PapZ_C"/>
    <property type="match status" value="1"/>
</dbReference>
<feature type="compositionally biased region" description="Low complexity" evidence="5">
    <location>
        <begin position="91"/>
        <end position="100"/>
    </location>
</feature>
<evidence type="ECO:0000259" key="6">
    <source>
        <dbReference type="Pfam" id="PF03668"/>
    </source>
</evidence>